<name>A0A9P0LLX8_ACAOB</name>
<dbReference type="OrthoDB" id="6768731at2759"/>
<evidence type="ECO:0000313" key="2">
    <source>
        <dbReference type="Proteomes" id="UP001152888"/>
    </source>
</evidence>
<organism evidence="1 2">
    <name type="scientific">Acanthoscelides obtectus</name>
    <name type="common">Bean weevil</name>
    <name type="synonym">Bruchus obtectus</name>
    <dbReference type="NCBI Taxonomy" id="200917"/>
    <lineage>
        <taxon>Eukaryota</taxon>
        <taxon>Metazoa</taxon>
        <taxon>Ecdysozoa</taxon>
        <taxon>Arthropoda</taxon>
        <taxon>Hexapoda</taxon>
        <taxon>Insecta</taxon>
        <taxon>Pterygota</taxon>
        <taxon>Neoptera</taxon>
        <taxon>Endopterygota</taxon>
        <taxon>Coleoptera</taxon>
        <taxon>Polyphaga</taxon>
        <taxon>Cucujiformia</taxon>
        <taxon>Chrysomeloidea</taxon>
        <taxon>Chrysomelidae</taxon>
        <taxon>Bruchinae</taxon>
        <taxon>Bruchini</taxon>
        <taxon>Acanthoscelides</taxon>
    </lineage>
</organism>
<protein>
    <submittedName>
        <fullName evidence="1">Uncharacterized protein</fullName>
    </submittedName>
</protein>
<dbReference type="Proteomes" id="UP001152888">
    <property type="component" value="Unassembled WGS sequence"/>
</dbReference>
<evidence type="ECO:0000313" key="1">
    <source>
        <dbReference type="EMBL" id="CAH1997991.1"/>
    </source>
</evidence>
<reference evidence="1" key="1">
    <citation type="submission" date="2022-03" db="EMBL/GenBank/DDBJ databases">
        <authorList>
            <person name="Sayadi A."/>
        </authorList>
    </citation>
    <scope>NUCLEOTIDE SEQUENCE</scope>
</reference>
<accession>A0A9P0LLX8</accession>
<keyword evidence="2" id="KW-1185">Reference proteome</keyword>
<gene>
    <name evidence="1" type="ORF">ACAOBT_LOCUS24084</name>
</gene>
<proteinExistence type="predicted"/>
<sequence length="174" mass="19100">MSSAGGVKHVANVQNDKGVRSVQSGVAQPPLIVIQGQRYHLNPSKSKWITIGRAYHWNFKPVINIKGLKTEGVTLNEEDWYEALNQEGIITNFFFSDDIFHPIQEHGDSRSTGLAVILTSLWLEHDIAKLGGIAVPSTTALLIENVASSETILIPTFLVVGIIPTPIYSNLKEV</sequence>
<dbReference type="EMBL" id="CAKOFQ010007311">
    <property type="protein sequence ID" value="CAH1997991.1"/>
    <property type="molecule type" value="Genomic_DNA"/>
</dbReference>
<dbReference type="AlphaFoldDB" id="A0A9P0LLX8"/>
<comment type="caution">
    <text evidence="1">The sequence shown here is derived from an EMBL/GenBank/DDBJ whole genome shotgun (WGS) entry which is preliminary data.</text>
</comment>